<evidence type="ECO:0000313" key="1">
    <source>
        <dbReference type="EMBL" id="VEN51769.1"/>
    </source>
</evidence>
<protein>
    <submittedName>
        <fullName evidence="1">Uncharacterized protein</fullName>
    </submittedName>
</protein>
<sequence length="52" mass="6249">MKTKIVHWGFCERAKENLAFCKEGRSEGGEGCLEINKKLRRQVKWRTKEYYI</sequence>
<keyword evidence="2" id="KW-1185">Reference proteome</keyword>
<proteinExistence type="predicted"/>
<name>A0A653CVQ7_CALMS</name>
<accession>A0A653CVQ7</accession>
<reference evidence="1 2" key="1">
    <citation type="submission" date="2019-01" db="EMBL/GenBank/DDBJ databases">
        <authorList>
            <person name="Sayadi A."/>
        </authorList>
    </citation>
    <scope>NUCLEOTIDE SEQUENCE [LARGE SCALE GENOMIC DNA]</scope>
</reference>
<organism evidence="1 2">
    <name type="scientific">Callosobruchus maculatus</name>
    <name type="common">Southern cowpea weevil</name>
    <name type="synonym">Pulse bruchid</name>
    <dbReference type="NCBI Taxonomy" id="64391"/>
    <lineage>
        <taxon>Eukaryota</taxon>
        <taxon>Metazoa</taxon>
        <taxon>Ecdysozoa</taxon>
        <taxon>Arthropoda</taxon>
        <taxon>Hexapoda</taxon>
        <taxon>Insecta</taxon>
        <taxon>Pterygota</taxon>
        <taxon>Neoptera</taxon>
        <taxon>Endopterygota</taxon>
        <taxon>Coleoptera</taxon>
        <taxon>Polyphaga</taxon>
        <taxon>Cucujiformia</taxon>
        <taxon>Chrysomeloidea</taxon>
        <taxon>Chrysomelidae</taxon>
        <taxon>Bruchinae</taxon>
        <taxon>Bruchini</taxon>
        <taxon>Callosobruchus</taxon>
    </lineage>
</organism>
<dbReference type="Proteomes" id="UP000410492">
    <property type="component" value="Unassembled WGS sequence"/>
</dbReference>
<evidence type="ECO:0000313" key="2">
    <source>
        <dbReference type="Proteomes" id="UP000410492"/>
    </source>
</evidence>
<gene>
    <name evidence="1" type="ORF">CALMAC_LOCUS12126</name>
</gene>
<dbReference type="EMBL" id="CAACVG010009010">
    <property type="protein sequence ID" value="VEN51769.1"/>
    <property type="molecule type" value="Genomic_DNA"/>
</dbReference>
<dbReference type="AlphaFoldDB" id="A0A653CVQ7"/>